<evidence type="ECO:0000313" key="4">
    <source>
        <dbReference type="Proteomes" id="UP000253562"/>
    </source>
</evidence>
<proteinExistence type="predicted"/>
<dbReference type="Pfam" id="PF08401">
    <property type="entry name" value="ArdcN"/>
    <property type="match status" value="1"/>
</dbReference>
<dbReference type="InterPro" id="IPR017113">
    <property type="entry name" value="Antirestriction_ArdC"/>
</dbReference>
<sequence>MGSTVKKGDVYSRVTDKIVADLEAGVRPWFKPWNAEHAAGRVSRPLRHNGTPYNGINILMLWASAEDSGYHCPYWMTFRQAKELGGFVRKGEKGSPVVFANTLKKTETDEDGQEVEAEIPYLKEYTVFNACQVEGLPEHFYALAEKPAETLERIEQADKFFAATGAEIRNGGTQAYYAIGDDYIRMPPFECFRDAESHAATLAHELTHWTRHSSRLDRELGRKKWGDEGYAMEELVAELGSAFLCADLAITPEVRGDHADYIGGWLKVLKEDKRAIFSAASYASKAVEYLHALQPTPEANGR</sequence>
<organism evidence="3 4">
    <name type="scientific">Bremerella cremea</name>
    <dbReference type="NCBI Taxonomy" id="1031537"/>
    <lineage>
        <taxon>Bacteria</taxon>
        <taxon>Pseudomonadati</taxon>
        <taxon>Planctomycetota</taxon>
        <taxon>Planctomycetia</taxon>
        <taxon>Pirellulales</taxon>
        <taxon>Pirellulaceae</taxon>
        <taxon>Bremerella</taxon>
    </lineage>
</organism>
<dbReference type="PIRSF" id="PIRSF037112">
    <property type="entry name" value="Antirestriction_ArdC"/>
    <property type="match status" value="1"/>
</dbReference>
<dbReference type="AlphaFoldDB" id="A0A368KPN1"/>
<name>A0A368KPN1_9BACT</name>
<dbReference type="InterPro" id="IPR041459">
    <property type="entry name" value="MPTase-PolyVal"/>
</dbReference>
<evidence type="ECO:0000259" key="1">
    <source>
        <dbReference type="Pfam" id="PF08401"/>
    </source>
</evidence>
<feature type="domain" description="N-terminal" evidence="1">
    <location>
        <begin position="9"/>
        <end position="128"/>
    </location>
</feature>
<dbReference type="OrthoDB" id="9792687at2"/>
<accession>A0A368KPN1</accession>
<evidence type="ECO:0000313" key="3">
    <source>
        <dbReference type="EMBL" id="RCS46485.1"/>
    </source>
</evidence>
<reference evidence="3 4" key="1">
    <citation type="submission" date="2018-07" db="EMBL/GenBank/DDBJ databases">
        <title>Comparative genomes isolates from brazilian mangrove.</title>
        <authorList>
            <person name="De Araujo J.E."/>
            <person name="Taketani R.G."/>
            <person name="Silva M.C.P."/>
            <person name="Lourenco M.V."/>
            <person name="Oliveira V.M."/>
            <person name="Andreote F.D."/>
        </authorList>
    </citation>
    <scope>NUCLEOTIDE SEQUENCE [LARGE SCALE GENOMIC DNA]</scope>
    <source>
        <strain evidence="3 4">HEX PRIS-MGV</strain>
    </source>
</reference>
<comment type="caution">
    <text evidence="3">The sequence shown here is derived from an EMBL/GenBank/DDBJ whole genome shotgun (WGS) entry which is preliminary data.</text>
</comment>
<dbReference type="RefSeq" id="WP_114369754.1">
    <property type="nucleotide sequence ID" value="NZ_QPEX01000030.1"/>
</dbReference>
<dbReference type="GO" id="GO:0003697">
    <property type="term" value="F:single-stranded DNA binding"/>
    <property type="evidence" value="ECO:0007669"/>
    <property type="project" value="InterPro"/>
</dbReference>
<protein>
    <submittedName>
        <fullName evidence="3">DUF1738 domain-containing protein</fullName>
    </submittedName>
</protein>
<dbReference type="Pfam" id="PF18818">
    <property type="entry name" value="MPTase-PolyVal"/>
    <property type="match status" value="1"/>
</dbReference>
<gene>
    <name evidence="3" type="ORF">DTL42_16135</name>
</gene>
<feature type="domain" description="Polyvalent protein metallopeptidase" evidence="2">
    <location>
        <begin position="155"/>
        <end position="281"/>
    </location>
</feature>
<dbReference type="Proteomes" id="UP000253562">
    <property type="component" value="Unassembled WGS sequence"/>
</dbReference>
<dbReference type="InterPro" id="IPR013610">
    <property type="entry name" value="ArdC_N"/>
</dbReference>
<evidence type="ECO:0000259" key="2">
    <source>
        <dbReference type="Pfam" id="PF18818"/>
    </source>
</evidence>
<dbReference type="EMBL" id="QPEX01000030">
    <property type="protein sequence ID" value="RCS46485.1"/>
    <property type="molecule type" value="Genomic_DNA"/>
</dbReference>